<feature type="domain" description="TAP-C" evidence="11">
    <location>
        <begin position="632"/>
        <end position="686"/>
    </location>
</feature>
<dbReference type="InterPro" id="IPR015245">
    <property type="entry name" value="Tap_RNA-bd"/>
</dbReference>
<feature type="compositionally biased region" description="Gly residues" evidence="9">
    <location>
        <begin position="59"/>
        <end position="74"/>
    </location>
</feature>
<evidence type="ECO:0000259" key="11">
    <source>
        <dbReference type="PROSITE" id="PS51281"/>
    </source>
</evidence>
<evidence type="ECO:0000256" key="6">
    <source>
        <dbReference type="ARBA" id="ARBA00022816"/>
    </source>
</evidence>
<evidence type="ECO:0000256" key="9">
    <source>
        <dbReference type="SAM" id="MobiDB-lite"/>
    </source>
</evidence>
<dbReference type="InterPro" id="IPR002075">
    <property type="entry name" value="NTF2_dom"/>
</dbReference>
<dbReference type="GO" id="GO:0005635">
    <property type="term" value="C:nuclear envelope"/>
    <property type="evidence" value="ECO:0007669"/>
    <property type="project" value="UniProtKB-ARBA"/>
</dbReference>
<dbReference type="InterPro" id="IPR005637">
    <property type="entry name" value="TAP_C_dom"/>
</dbReference>
<dbReference type="Pfam" id="PF22602">
    <property type="entry name" value="NXF_NTF2"/>
    <property type="match status" value="1"/>
</dbReference>
<dbReference type="GeneID" id="119740371"/>
<sequence length="686" mass="76528">MSRRNNRNRDGGRSQQFYGHDDRDRDDGHQGNQGNQGNWRGGHSGGSDHWRGKNRRGGRGGGGGGPPGRDGPSGGKWQRGKGPRRGGGSDRGGYQGPHPRSRFADEDGDVQMGDMEESSNQRFNPYGRPNSRRGNRPKNRDSRGSGSAGSMSRLGLPINPGDRSRDRGASGQSRHSGKGGKGSGQTWMKITIPYGKRVEKEWLLRSLQNICTVPFIPLEFHYEGDLAVFCVDDIATGNALRNVSNRITAKTGHKIIVKTRPCHPMTLDAQDYEVLKVCLSDRYDPSTKSLSLKALLNDEGLKSKDVMGILSRNHIMEGVIKIIAENIPEVLAIDLSNNRLFSFKTFSKLAEKATQLRSLNLGTNSIRNEGDLEPIKEFKLEELFLEGNEIANKPNYRSIIRRQFPKIIRLDGQDLPPPIAFDLESPTVLPPVQHSYFGTSTIKKLLVRFVEQYFTVFDSGDRQPFIEIYHDQACFSMTFQNASNSSPFMRKYLSQSRNLLKIRDPNLEMKLFKYTKLSVVAHLNEMPPTQHDTNSFQVDLFMAQGNLISFTLNGIYKEFSSNRSSSHLVAFSRMFLAVMQPPTLCIINDHLTIKEPTRAQLKAAFASPAPTPSPSPVTVPQGSLSPGHGLTALQQEMVAKFIKDSNMNAEWSIKCLVENEWDYEKAGISFTMLQRAGKIPVEAFVK</sequence>
<dbReference type="Pfam" id="PF03943">
    <property type="entry name" value="TAP_C"/>
    <property type="match status" value="1"/>
</dbReference>
<dbReference type="GO" id="GO:0016973">
    <property type="term" value="P:poly(A)+ mRNA export from nucleus"/>
    <property type="evidence" value="ECO:0007669"/>
    <property type="project" value="TreeGrafter"/>
</dbReference>
<evidence type="ECO:0000256" key="8">
    <source>
        <dbReference type="ARBA" id="ARBA00023242"/>
    </source>
</evidence>
<dbReference type="OrthoDB" id="25872at2759"/>
<feature type="domain" description="NTF2" evidence="10">
    <location>
        <begin position="445"/>
        <end position="593"/>
    </location>
</feature>
<evidence type="ECO:0000259" key="10">
    <source>
        <dbReference type="PROSITE" id="PS50177"/>
    </source>
</evidence>
<dbReference type="FunFam" id="1.10.8.10:FF:000018">
    <property type="entry name" value="Nuclear RNA export factor 1"/>
    <property type="match status" value="1"/>
</dbReference>
<dbReference type="FunFam" id="3.10.450.50:FF:000004">
    <property type="entry name" value="Nuclear RNA export factor 1"/>
    <property type="match status" value="1"/>
</dbReference>
<evidence type="ECO:0000256" key="2">
    <source>
        <dbReference type="ARBA" id="ARBA00009285"/>
    </source>
</evidence>
<organism evidence="12 13">
    <name type="scientific">Patiria miniata</name>
    <name type="common">Bat star</name>
    <name type="synonym">Asterina miniata</name>
    <dbReference type="NCBI Taxonomy" id="46514"/>
    <lineage>
        <taxon>Eukaryota</taxon>
        <taxon>Metazoa</taxon>
        <taxon>Echinodermata</taxon>
        <taxon>Eleutherozoa</taxon>
        <taxon>Asterozoa</taxon>
        <taxon>Asteroidea</taxon>
        <taxon>Valvatacea</taxon>
        <taxon>Valvatida</taxon>
        <taxon>Asterinidae</taxon>
        <taxon>Patiria</taxon>
    </lineage>
</organism>
<evidence type="ECO:0000256" key="4">
    <source>
        <dbReference type="ARBA" id="ARBA00022614"/>
    </source>
</evidence>
<keyword evidence="13" id="KW-1185">Reference proteome</keyword>
<dbReference type="SUPFAM" id="SSF54928">
    <property type="entry name" value="RNA-binding domain, RBD"/>
    <property type="match status" value="1"/>
</dbReference>
<dbReference type="GO" id="GO:0005654">
    <property type="term" value="C:nucleoplasm"/>
    <property type="evidence" value="ECO:0007669"/>
    <property type="project" value="UniProtKB-ARBA"/>
</dbReference>
<accession>A0A914B632</accession>
<name>A0A914B632_PATMI</name>
<protein>
    <recommendedName>
        <fullName evidence="14">Nuclear RNA export factor 1</fullName>
    </recommendedName>
</protein>
<dbReference type="PANTHER" id="PTHR10662">
    <property type="entry name" value="NUCLEAR RNA EXPORT FACTOR"/>
    <property type="match status" value="1"/>
</dbReference>
<evidence type="ECO:0000256" key="5">
    <source>
        <dbReference type="ARBA" id="ARBA00022737"/>
    </source>
</evidence>
<feature type="region of interest" description="Disordered" evidence="9">
    <location>
        <begin position="1"/>
        <end position="187"/>
    </location>
</feature>
<dbReference type="Pfam" id="PF24048">
    <property type="entry name" value="LRR_NXF1-5"/>
    <property type="match status" value="1"/>
</dbReference>
<keyword evidence="8" id="KW-0539">Nucleus</keyword>
<dbReference type="SMART" id="SM00804">
    <property type="entry name" value="TAP_C"/>
    <property type="match status" value="1"/>
</dbReference>
<dbReference type="FunFam" id="3.80.10.10:FF:000384">
    <property type="entry name" value="Nuclear RNA export factor 1"/>
    <property type="match status" value="1"/>
</dbReference>
<dbReference type="AlphaFoldDB" id="A0A914B632"/>
<feature type="compositionally biased region" description="Acidic residues" evidence="9">
    <location>
        <begin position="106"/>
        <end position="117"/>
    </location>
</feature>
<keyword evidence="6" id="KW-0509">mRNA transport</keyword>
<evidence type="ECO:0000256" key="7">
    <source>
        <dbReference type="ARBA" id="ARBA00022884"/>
    </source>
</evidence>
<evidence type="ECO:0000313" key="12">
    <source>
        <dbReference type="EnsemblMetazoa" id="XP_038071573.1"/>
    </source>
</evidence>
<keyword evidence="7" id="KW-0694">RNA-binding</keyword>
<dbReference type="InterPro" id="IPR018222">
    <property type="entry name" value="Nuclear_transport_factor_2_euk"/>
</dbReference>
<dbReference type="CDD" id="cd14342">
    <property type="entry name" value="UBA_TAP-C"/>
    <property type="match status" value="1"/>
</dbReference>
<dbReference type="InterPro" id="IPR032675">
    <property type="entry name" value="LRR_dom_sf"/>
</dbReference>
<dbReference type="OMA" id="YGGHEAW"/>
<evidence type="ECO:0000256" key="3">
    <source>
        <dbReference type="ARBA" id="ARBA00022448"/>
    </source>
</evidence>
<dbReference type="Gene3D" id="3.80.10.10">
    <property type="entry name" value="Ribonuclease Inhibitor"/>
    <property type="match status" value="1"/>
</dbReference>
<evidence type="ECO:0000256" key="1">
    <source>
        <dbReference type="ARBA" id="ARBA00004123"/>
    </source>
</evidence>
<dbReference type="InterPro" id="IPR035979">
    <property type="entry name" value="RBD_domain_sf"/>
</dbReference>
<proteinExistence type="inferred from homology"/>
<dbReference type="InterPro" id="IPR009060">
    <property type="entry name" value="UBA-like_sf"/>
</dbReference>
<dbReference type="InterPro" id="IPR012677">
    <property type="entry name" value="Nucleotide-bd_a/b_plait_sf"/>
</dbReference>
<dbReference type="InterPro" id="IPR057125">
    <property type="entry name" value="NXF1/2/3/5-like_LRR"/>
</dbReference>
<dbReference type="GO" id="GO:0003723">
    <property type="term" value="F:RNA binding"/>
    <property type="evidence" value="ECO:0007669"/>
    <property type="project" value="UniProtKB-KW"/>
</dbReference>
<keyword evidence="3" id="KW-0813">Transport</keyword>
<dbReference type="PANTHER" id="PTHR10662:SF22">
    <property type="entry name" value="NUCLEAR RNA EXPORT FACTOR 1"/>
    <property type="match status" value="1"/>
</dbReference>
<dbReference type="EnsemblMetazoa" id="XM_038215645.1">
    <property type="protein sequence ID" value="XP_038071573.1"/>
    <property type="gene ID" value="LOC119740371"/>
</dbReference>
<keyword evidence="4" id="KW-0433">Leucine-rich repeat</keyword>
<dbReference type="PROSITE" id="PS51281">
    <property type="entry name" value="TAP_C"/>
    <property type="match status" value="1"/>
</dbReference>
<reference evidence="12" key="1">
    <citation type="submission" date="2022-11" db="UniProtKB">
        <authorList>
            <consortium name="EnsemblMetazoa"/>
        </authorList>
    </citation>
    <scope>IDENTIFICATION</scope>
</reference>
<dbReference type="Gene3D" id="3.30.70.330">
    <property type="match status" value="1"/>
</dbReference>
<feature type="region of interest" description="Disordered" evidence="9">
    <location>
        <begin position="606"/>
        <end position="625"/>
    </location>
</feature>
<dbReference type="SUPFAM" id="SSF46934">
    <property type="entry name" value="UBA-like"/>
    <property type="match status" value="1"/>
</dbReference>
<evidence type="ECO:0000313" key="13">
    <source>
        <dbReference type="Proteomes" id="UP000887568"/>
    </source>
</evidence>
<dbReference type="SUPFAM" id="SSF54427">
    <property type="entry name" value="NTF2-like"/>
    <property type="match status" value="1"/>
</dbReference>
<comment type="subcellular location">
    <subcellularLocation>
        <location evidence="1">Nucleus</location>
    </subcellularLocation>
</comment>
<keyword evidence="5" id="KW-0677">Repeat</keyword>
<dbReference type="GO" id="GO:0005737">
    <property type="term" value="C:cytoplasm"/>
    <property type="evidence" value="ECO:0007669"/>
    <property type="project" value="InterPro"/>
</dbReference>
<dbReference type="SUPFAM" id="SSF52058">
    <property type="entry name" value="L domain-like"/>
    <property type="match status" value="1"/>
</dbReference>
<feature type="compositionally biased region" description="Low complexity" evidence="9">
    <location>
        <begin position="144"/>
        <end position="156"/>
    </location>
</feature>
<comment type="similarity">
    <text evidence="2">Belongs to the NXF family.</text>
</comment>
<dbReference type="Gene3D" id="3.10.450.50">
    <property type="match status" value="1"/>
</dbReference>
<dbReference type="Gene3D" id="1.10.8.10">
    <property type="entry name" value="DNA helicase RuvA subunit, C-terminal domain"/>
    <property type="match status" value="1"/>
</dbReference>
<evidence type="ECO:0008006" key="14">
    <source>
        <dbReference type="Google" id="ProtNLM"/>
    </source>
</evidence>
<dbReference type="RefSeq" id="XP_038071573.1">
    <property type="nucleotide sequence ID" value="XM_038215645.1"/>
</dbReference>
<dbReference type="PROSITE" id="PS50177">
    <property type="entry name" value="NTF2_DOMAIN"/>
    <property type="match status" value="1"/>
</dbReference>
<dbReference type="InterPro" id="IPR032710">
    <property type="entry name" value="NTF2-like_dom_sf"/>
</dbReference>
<dbReference type="InterPro" id="IPR030217">
    <property type="entry name" value="NXF_fam"/>
</dbReference>
<dbReference type="Pfam" id="PF09162">
    <property type="entry name" value="Tap-RNA_bind"/>
    <property type="match status" value="1"/>
</dbReference>
<dbReference type="Proteomes" id="UP000887568">
    <property type="component" value="Unplaced"/>
</dbReference>
<feature type="compositionally biased region" description="Basic and acidic residues" evidence="9">
    <location>
        <begin position="19"/>
        <end position="29"/>
    </location>
</feature>
<feature type="compositionally biased region" description="Gly residues" evidence="9">
    <location>
        <begin position="85"/>
        <end position="95"/>
    </location>
</feature>